<feature type="region of interest" description="Disordered" evidence="1">
    <location>
        <begin position="159"/>
        <end position="190"/>
    </location>
</feature>
<evidence type="ECO:0000313" key="3">
    <source>
        <dbReference type="EMBL" id="KAF8869551.1"/>
    </source>
</evidence>
<evidence type="ECO:0000313" key="4">
    <source>
        <dbReference type="Proteomes" id="UP000724874"/>
    </source>
</evidence>
<feature type="transmembrane region" description="Helical" evidence="2">
    <location>
        <begin position="31"/>
        <end position="53"/>
    </location>
</feature>
<dbReference type="AlphaFoldDB" id="A0A9P5N7D9"/>
<reference evidence="3" key="1">
    <citation type="submission" date="2020-11" db="EMBL/GenBank/DDBJ databases">
        <authorList>
            <consortium name="DOE Joint Genome Institute"/>
            <person name="Ahrendt S."/>
            <person name="Riley R."/>
            <person name="Andreopoulos W."/>
            <person name="LaButti K."/>
            <person name="Pangilinan J."/>
            <person name="Ruiz-duenas F.J."/>
            <person name="Barrasa J.M."/>
            <person name="Sanchez-Garcia M."/>
            <person name="Camarero S."/>
            <person name="Miyauchi S."/>
            <person name="Serrano A."/>
            <person name="Linde D."/>
            <person name="Babiker R."/>
            <person name="Drula E."/>
            <person name="Ayuso-Fernandez I."/>
            <person name="Pacheco R."/>
            <person name="Padilla G."/>
            <person name="Ferreira P."/>
            <person name="Barriuso J."/>
            <person name="Kellner H."/>
            <person name="Castanera R."/>
            <person name="Alfaro M."/>
            <person name="Ramirez L."/>
            <person name="Pisabarro A.G."/>
            <person name="Kuo A."/>
            <person name="Tritt A."/>
            <person name="Lipzen A."/>
            <person name="He G."/>
            <person name="Yan M."/>
            <person name="Ng V."/>
            <person name="Cullen D."/>
            <person name="Martin F."/>
            <person name="Rosso M.-N."/>
            <person name="Henrissat B."/>
            <person name="Hibbett D."/>
            <person name="Martinez A.T."/>
            <person name="Grigoriev I.V."/>
        </authorList>
    </citation>
    <scope>NUCLEOTIDE SEQUENCE</scope>
    <source>
        <strain evidence="3">AH 44721</strain>
    </source>
</reference>
<name>A0A9P5N7D9_GYMJU</name>
<keyword evidence="2" id="KW-0472">Membrane</keyword>
<proteinExistence type="predicted"/>
<protein>
    <submittedName>
        <fullName evidence="3">Uncharacterized protein</fullName>
    </submittedName>
</protein>
<gene>
    <name evidence="3" type="ORF">CPB84DRAFT_1754980</name>
</gene>
<keyword evidence="2" id="KW-1133">Transmembrane helix</keyword>
<dbReference type="Proteomes" id="UP000724874">
    <property type="component" value="Unassembled WGS sequence"/>
</dbReference>
<dbReference type="EMBL" id="JADNYJ010000425">
    <property type="protein sequence ID" value="KAF8869551.1"/>
    <property type="molecule type" value="Genomic_DNA"/>
</dbReference>
<keyword evidence="2" id="KW-0812">Transmembrane</keyword>
<evidence type="ECO:0000256" key="2">
    <source>
        <dbReference type="SAM" id="Phobius"/>
    </source>
</evidence>
<evidence type="ECO:0000256" key="1">
    <source>
        <dbReference type="SAM" id="MobiDB-lite"/>
    </source>
</evidence>
<feature type="compositionally biased region" description="Acidic residues" evidence="1">
    <location>
        <begin position="167"/>
        <end position="190"/>
    </location>
</feature>
<organism evidence="3 4">
    <name type="scientific">Gymnopilus junonius</name>
    <name type="common">Spectacular rustgill mushroom</name>
    <name type="synonym">Gymnopilus spectabilis subsp. junonius</name>
    <dbReference type="NCBI Taxonomy" id="109634"/>
    <lineage>
        <taxon>Eukaryota</taxon>
        <taxon>Fungi</taxon>
        <taxon>Dikarya</taxon>
        <taxon>Basidiomycota</taxon>
        <taxon>Agaricomycotina</taxon>
        <taxon>Agaricomycetes</taxon>
        <taxon>Agaricomycetidae</taxon>
        <taxon>Agaricales</taxon>
        <taxon>Agaricineae</taxon>
        <taxon>Hymenogastraceae</taxon>
        <taxon>Gymnopilus</taxon>
    </lineage>
</organism>
<sequence>MSGQVSTDFSRDQLKAMLGSQDPEAPILNDMMILLAILLCHQITSALAAITVLKQFAYPVVLLLLGPNLLIQNQQPTFSTSLHQFILPKTHGLTIYASIKHVRYLQLQSSIEAGRIISAGLIAILLQQTMWPQTCHWAFNTQFIHVMLFYHTKYTIKKQQKKQSNQETEDGDIGCDEETETEEEEGSDEE</sequence>
<comment type="caution">
    <text evidence="3">The sequence shown here is derived from an EMBL/GenBank/DDBJ whole genome shotgun (WGS) entry which is preliminary data.</text>
</comment>
<keyword evidence="4" id="KW-1185">Reference proteome</keyword>
<accession>A0A9P5N7D9</accession>